<gene>
    <name evidence="3" type="ORF">QYM36_002537</name>
</gene>
<organism evidence="3 4">
    <name type="scientific">Artemia franciscana</name>
    <name type="common">Brine shrimp</name>
    <name type="synonym">Artemia sanfranciscana</name>
    <dbReference type="NCBI Taxonomy" id="6661"/>
    <lineage>
        <taxon>Eukaryota</taxon>
        <taxon>Metazoa</taxon>
        <taxon>Ecdysozoa</taxon>
        <taxon>Arthropoda</taxon>
        <taxon>Crustacea</taxon>
        <taxon>Branchiopoda</taxon>
        <taxon>Anostraca</taxon>
        <taxon>Artemiidae</taxon>
        <taxon>Artemia</taxon>
    </lineage>
</organism>
<dbReference type="PANTHER" id="PTHR24252:SF7">
    <property type="entry name" value="HYALIN"/>
    <property type="match status" value="1"/>
</dbReference>
<name>A0AA88IJH3_ARTSF</name>
<dbReference type="Proteomes" id="UP001187531">
    <property type="component" value="Unassembled WGS sequence"/>
</dbReference>
<dbReference type="PANTHER" id="PTHR24252">
    <property type="entry name" value="ACROSIN-RELATED"/>
    <property type="match status" value="1"/>
</dbReference>
<reference evidence="3" key="1">
    <citation type="submission" date="2023-07" db="EMBL/GenBank/DDBJ databases">
        <title>Chromosome-level genome assembly of Artemia franciscana.</title>
        <authorList>
            <person name="Jo E."/>
        </authorList>
    </citation>
    <scope>NUCLEOTIDE SEQUENCE</scope>
    <source>
        <tissue evidence="3">Whole body</tissue>
    </source>
</reference>
<evidence type="ECO:0000313" key="4">
    <source>
        <dbReference type="Proteomes" id="UP001187531"/>
    </source>
</evidence>
<keyword evidence="1" id="KW-1015">Disulfide bond</keyword>
<dbReference type="Pfam" id="PF00089">
    <property type="entry name" value="Trypsin"/>
    <property type="match status" value="1"/>
</dbReference>
<protein>
    <recommendedName>
        <fullName evidence="2">Peptidase S1 domain-containing protein</fullName>
    </recommendedName>
</protein>
<dbReference type="Gene3D" id="2.40.10.10">
    <property type="entry name" value="Trypsin-like serine proteases"/>
    <property type="match status" value="1"/>
</dbReference>
<evidence type="ECO:0000256" key="1">
    <source>
        <dbReference type="ARBA" id="ARBA00023157"/>
    </source>
</evidence>
<proteinExistence type="predicted"/>
<dbReference type="GO" id="GO:0006508">
    <property type="term" value="P:proteolysis"/>
    <property type="evidence" value="ECO:0007669"/>
    <property type="project" value="InterPro"/>
</dbReference>
<dbReference type="InterPro" id="IPR043504">
    <property type="entry name" value="Peptidase_S1_PA_chymotrypsin"/>
</dbReference>
<sequence length="126" mass="14246">MNEFTQRSNVTFDTSQFSVELGRTNLITGDTSKMQSYKVKEVRVHPNFRAHGFYNDVAIFTLDGKAKYTDYVRPVCLPSTEDDEFSLVGEIPTVTGFGATDYGNLFLFTFSYTSLDSSLAFVENYI</sequence>
<dbReference type="EMBL" id="JAVRJZ010000005">
    <property type="protein sequence ID" value="KAK2722012.1"/>
    <property type="molecule type" value="Genomic_DNA"/>
</dbReference>
<feature type="domain" description="Peptidase S1" evidence="2">
    <location>
        <begin position="15"/>
        <end position="104"/>
    </location>
</feature>
<evidence type="ECO:0000259" key="2">
    <source>
        <dbReference type="Pfam" id="PF00089"/>
    </source>
</evidence>
<comment type="caution">
    <text evidence="3">The sequence shown here is derived from an EMBL/GenBank/DDBJ whole genome shotgun (WGS) entry which is preliminary data.</text>
</comment>
<dbReference type="AlphaFoldDB" id="A0AA88IJH3"/>
<accession>A0AA88IJH3</accession>
<dbReference type="SUPFAM" id="SSF50494">
    <property type="entry name" value="Trypsin-like serine proteases"/>
    <property type="match status" value="1"/>
</dbReference>
<keyword evidence="4" id="KW-1185">Reference proteome</keyword>
<dbReference type="InterPro" id="IPR009003">
    <property type="entry name" value="Peptidase_S1_PA"/>
</dbReference>
<evidence type="ECO:0000313" key="3">
    <source>
        <dbReference type="EMBL" id="KAK2722012.1"/>
    </source>
</evidence>
<dbReference type="InterPro" id="IPR001254">
    <property type="entry name" value="Trypsin_dom"/>
</dbReference>
<dbReference type="GO" id="GO:0004252">
    <property type="term" value="F:serine-type endopeptidase activity"/>
    <property type="evidence" value="ECO:0007669"/>
    <property type="project" value="InterPro"/>
</dbReference>